<protein>
    <submittedName>
        <fullName evidence="1">Uncharacterized protein</fullName>
    </submittedName>
</protein>
<comment type="caution">
    <text evidence="1">The sequence shown here is derived from an EMBL/GenBank/DDBJ whole genome shotgun (WGS) entry which is preliminary data.</text>
</comment>
<evidence type="ECO:0000313" key="2">
    <source>
        <dbReference type="Proteomes" id="UP001420932"/>
    </source>
</evidence>
<organism evidence="1 2">
    <name type="scientific">Stephania yunnanensis</name>
    <dbReference type="NCBI Taxonomy" id="152371"/>
    <lineage>
        <taxon>Eukaryota</taxon>
        <taxon>Viridiplantae</taxon>
        <taxon>Streptophyta</taxon>
        <taxon>Embryophyta</taxon>
        <taxon>Tracheophyta</taxon>
        <taxon>Spermatophyta</taxon>
        <taxon>Magnoliopsida</taxon>
        <taxon>Ranunculales</taxon>
        <taxon>Menispermaceae</taxon>
        <taxon>Menispermoideae</taxon>
        <taxon>Cissampelideae</taxon>
        <taxon>Stephania</taxon>
    </lineage>
</organism>
<evidence type="ECO:0000313" key="1">
    <source>
        <dbReference type="EMBL" id="KAK9151161.1"/>
    </source>
</evidence>
<accession>A0AAP0KEH8</accession>
<dbReference type="EMBL" id="JBBNAF010000004">
    <property type="protein sequence ID" value="KAK9151161.1"/>
    <property type="molecule type" value="Genomic_DNA"/>
</dbReference>
<dbReference type="AlphaFoldDB" id="A0AAP0KEH8"/>
<gene>
    <name evidence="1" type="ORF">Syun_009470</name>
</gene>
<proteinExistence type="predicted"/>
<sequence length="144" mass="15733">MRQRTGVDEVAPRYGALARPLAQAGASLGRFLWHEQGRALADFFGTSKGSSLTSTIRRCVFSIRGNMGIVARKTLEHALGTMPRQDPRTYGPSHPKSVGLDRALANTQGAWAHPCTSEQSLSLRETWTKSLEAWMNQIKVVPGG</sequence>
<keyword evidence="2" id="KW-1185">Reference proteome</keyword>
<reference evidence="1 2" key="1">
    <citation type="submission" date="2024-01" db="EMBL/GenBank/DDBJ databases">
        <title>Genome assemblies of Stephania.</title>
        <authorList>
            <person name="Yang L."/>
        </authorList>
    </citation>
    <scope>NUCLEOTIDE SEQUENCE [LARGE SCALE GENOMIC DNA]</scope>
    <source>
        <strain evidence="1">YNDBR</strain>
        <tissue evidence="1">Leaf</tissue>
    </source>
</reference>
<name>A0AAP0KEH8_9MAGN</name>
<dbReference type="Proteomes" id="UP001420932">
    <property type="component" value="Unassembled WGS sequence"/>
</dbReference>